<name>A0A150J7M8_9EURY</name>
<dbReference type="Proteomes" id="UP000092420">
    <property type="component" value="Unassembled WGS sequence"/>
</dbReference>
<proteinExistence type="predicted"/>
<organism evidence="1 2">
    <name type="scientific">Candidatus Methanofastidiosum methylothiophilum</name>
    <dbReference type="NCBI Taxonomy" id="1705564"/>
    <lineage>
        <taxon>Archaea</taxon>
        <taxon>Methanobacteriati</taxon>
        <taxon>Methanobacteriota</taxon>
        <taxon>Stenosarchaea group</taxon>
        <taxon>Candidatus Methanofastidiosia</taxon>
        <taxon>Candidatus Methanofastidiosales</taxon>
        <taxon>Candidatus Methanofastidiosaceae</taxon>
        <taxon>Candidatus Methanofastidiosum</taxon>
    </lineage>
</organism>
<dbReference type="EMBL" id="LNJB01000033">
    <property type="protein sequence ID" value="KYC52964.1"/>
    <property type="molecule type" value="Genomic_DNA"/>
</dbReference>
<accession>A0A150J7M8</accession>
<evidence type="ECO:0000313" key="2">
    <source>
        <dbReference type="Proteomes" id="UP000092420"/>
    </source>
</evidence>
<reference evidence="1 2" key="1">
    <citation type="journal article" date="2016" name="ISME J.">
        <title>Chasing the elusive Euryarchaeota class WSA2: genomes reveal a uniquely fastidious methyl-reducing methanogen.</title>
        <authorList>
            <person name="Nobu M.K."/>
            <person name="Narihiro T."/>
            <person name="Kuroda K."/>
            <person name="Mei R."/>
            <person name="Liu W.T."/>
        </authorList>
    </citation>
    <scope>NUCLEOTIDE SEQUENCE [LARGE SCALE GENOMIC DNA]</scope>
    <source>
        <strain evidence="1">ADurb1013_Bin02101</strain>
    </source>
</reference>
<evidence type="ECO:0000313" key="1">
    <source>
        <dbReference type="EMBL" id="KYC52964.1"/>
    </source>
</evidence>
<sequence>MNQGTEIKEIMKLTEYKSEAIRKVLQAHNELMLQEIMTGKEINIAQGIKIFPVFKIIDEYRIKLTLKTKISKNTKEKIIAAYLNLKGKKERKDML</sequence>
<comment type="caution">
    <text evidence="1">The sequence shown here is derived from an EMBL/GenBank/DDBJ whole genome shotgun (WGS) entry which is preliminary data.</text>
</comment>
<protein>
    <submittedName>
        <fullName evidence="1">Uncharacterized protein</fullName>
    </submittedName>
</protein>
<gene>
    <name evidence="1" type="ORF">AN188_01530</name>
</gene>
<dbReference type="AlphaFoldDB" id="A0A150J7M8"/>